<dbReference type="EMBL" id="FUWJ01000001">
    <property type="protein sequence ID" value="SJZ31270.1"/>
    <property type="molecule type" value="Genomic_DNA"/>
</dbReference>
<sequence>MNLPPRLPPFDEEVARRFLEPTVPSSGLPQFLGLRTTLVEPGRLRVEMAADPKLLTRFGNLHGGVLAALCDHTLGLVCYPHMQPGQWAATTEFKLNLLAPVSAGTVIAEARIVAMTRSTAVVRIDVENDGRPCGAAQGTVLIMQPKQPKSRD</sequence>
<feature type="domain" description="Thioesterase" evidence="3">
    <location>
        <begin position="58"/>
        <end position="131"/>
    </location>
</feature>
<evidence type="ECO:0000256" key="2">
    <source>
        <dbReference type="ARBA" id="ARBA00022801"/>
    </source>
</evidence>
<accession>A0A1T4JM54</accession>
<dbReference type="STRING" id="225324.SAMN02745126_00162"/>
<evidence type="ECO:0000256" key="1">
    <source>
        <dbReference type="ARBA" id="ARBA00008324"/>
    </source>
</evidence>
<proteinExistence type="inferred from homology"/>
<comment type="similarity">
    <text evidence="1">Belongs to the thioesterase PaaI family.</text>
</comment>
<dbReference type="Gene3D" id="3.10.129.10">
    <property type="entry name" value="Hotdog Thioesterase"/>
    <property type="match status" value="1"/>
</dbReference>
<dbReference type="GO" id="GO:0047617">
    <property type="term" value="F:fatty acyl-CoA hydrolase activity"/>
    <property type="evidence" value="ECO:0007669"/>
    <property type="project" value="InterPro"/>
</dbReference>
<evidence type="ECO:0000313" key="4">
    <source>
        <dbReference type="EMBL" id="SJZ31270.1"/>
    </source>
</evidence>
<dbReference type="AlphaFoldDB" id="A0A1T4JM54"/>
<dbReference type="CDD" id="cd03443">
    <property type="entry name" value="PaaI_thioesterase"/>
    <property type="match status" value="1"/>
</dbReference>
<dbReference type="OrthoDB" id="9806185at2"/>
<dbReference type="Proteomes" id="UP000190092">
    <property type="component" value="Unassembled WGS sequence"/>
</dbReference>
<keyword evidence="2" id="KW-0378">Hydrolase</keyword>
<gene>
    <name evidence="4" type="ORF">SAMN02745126_00162</name>
</gene>
<organism evidence="4 5">
    <name type="scientific">Enhydrobacter aerosaccus</name>
    <dbReference type="NCBI Taxonomy" id="225324"/>
    <lineage>
        <taxon>Bacteria</taxon>
        <taxon>Pseudomonadati</taxon>
        <taxon>Pseudomonadota</taxon>
        <taxon>Alphaproteobacteria</taxon>
        <taxon>Hyphomicrobiales</taxon>
        <taxon>Enhydrobacter</taxon>
    </lineage>
</organism>
<keyword evidence="5" id="KW-1185">Reference proteome</keyword>
<dbReference type="Pfam" id="PF03061">
    <property type="entry name" value="4HBT"/>
    <property type="match status" value="1"/>
</dbReference>
<dbReference type="InterPro" id="IPR029069">
    <property type="entry name" value="HotDog_dom_sf"/>
</dbReference>
<evidence type="ECO:0000313" key="5">
    <source>
        <dbReference type="Proteomes" id="UP000190092"/>
    </source>
</evidence>
<dbReference type="SUPFAM" id="SSF54637">
    <property type="entry name" value="Thioesterase/thiol ester dehydrase-isomerase"/>
    <property type="match status" value="1"/>
</dbReference>
<dbReference type="InterPro" id="IPR003736">
    <property type="entry name" value="PAAI_dom"/>
</dbReference>
<dbReference type="NCBIfam" id="TIGR00369">
    <property type="entry name" value="unchar_dom_1"/>
    <property type="match status" value="1"/>
</dbReference>
<dbReference type="RefSeq" id="WP_085931938.1">
    <property type="nucleotide sequence ID" value="NZ_FUWJ01000001.1"/>
</dbReference>
<reference evidence="5" key="1">
    <citation type="submission" date="2017-02" db="EMBL/GenBank/DDBJ databases">
        <authorList>
            <person name="Varghese N."/>
            <person name="Submissions S."/>
        </authorList>
    </citation>
    <scope>NUCLEOTIDE SEQUENCE [LARGE SCALE GENOMIC DNA]</scope>
    <source>
        <strain evidence="5">ATCC 27094</strain>
    </source>
</reference>
<dbReference type="InterPro" id="IPR006683">
    <property type="entry name" value="Thioestr_dom"/>
</dbReference>
<dbReference type="PANTHER" id="PTHR21660:SF1">
    <property type="entry name" value="ACYL-COENZYME A THIOESTERASE 13"/>
    <property type="match status" value="1"/>
</dbReference>
<name>A0A1T4JM54_9HYPH</name>
<dbReference type="PANTHER" id="PTHR21660">
    <property type="entry name" value="THIOESTERASE SUPERFAMILY MEMBER-RELATED"/>
    <property type="match status" value="1"/>
</dbReference>
<protein>
    <submittedName>
        <fullName evidence="4">Uncharacterized domain 1-containing protein</fullName>
    </submittedName>
</protein>
<dbReference type="InterPro" id="IPR039298">
    <property type="entry name" value="ACOT13"/>
</dbReference>
<evidence type="ECO:0000259" key="3">
    <source>
        <dbReference type="Pfam" id="PF03061"/>
    </source>
</evidence>